<evidence type="ECO:0000313" key="2">
    <source>
        <dbReference type="EMBL" id="PIO37855.1"/>
    </source>
</evidence>
<evidence type="ECO:0000256" key="1">
    <source>
        <dbReference type="SAM" id="MobiDB-lite"/>
    </source>
</evidence>
<dbReference type="OrthoDB" id="168404at2759"/>
<sequence>MLMFCAGTNSKLGENRQSVLAKLHPSRTGQELGSTSSSEGEKDSPPPEWDSVPIHKSGSFAL</sequence>
<accession>A0A2G9SCQ3</accession>
<feature type="compositionally biased region" description="Polar residues" evidence="1">
    <location>
        <begin position="27"/>
        <end position="38"/>
    </location>
</feature>
<organism evidence="2">
    <name type="scientific">Aquarana catesbeiana</name>
    <name type="common">American bullfrog</name>
    <name type="synonym">Rana catesbeiana</name>
    <dbReference type="NCBI Taxonomy" id="8400"/>
    <lineage>
        <taxon>Eukaryota</taxon>
        <taxon>Metazoa</taxon>
        <taxon>Chordata</taxon>
        <taxon>Craniata</taxon>
        <taxon>Vertebrata</taxon>
        <taxon>Euteleostomi</taxon>
        <taxon>Amphibia</taxon>
        <taxon>Batrachia</taxon>
        <taxon>Anura</taxon>
        <taxon>Neobatrachia</taxon>
        <taxon>Ranoidea</taxon>
        <taxon>Ranidae</taxon>
        <taxon>Aquarana</taxon>
    </lineage>
</organism>
<reference evidence="2" key="1">
    <citation type="submission" date="2017-08" db="EMBL/GenBank/DDBJ databases">
        <title>Assembly of the North American Bullfrog Genome.</title>
        <authorList>
            <person name="Warren R.L."/>
            <person name="Vandervalk B.P."/>
            <person name="Kucuk E."/>
            <person name="Birol I."/>
            <person name="Helbing C."/>
            <person name="Pandoh P."/>
            <person name="Behsaz B."/>
            <person name="Mohamadi H."/>
            <person name="Chu J."/>
            <person name="Jackman S."/>
            <person name="Hammond S.A."/>
            <person name="Veldhoen N."/>
            <person name="Kirk H."/>
            <person name="Zhao Y."/>
            <person name="Coope R."/>
            <person name="Pleasance S."/>
            <person name="Moore R."/>
            <person name="Holt R."/>
        </authorList>
    </citation>
    <scope>NUCLEOTIDE SEQUENCE</scope>
    <source>
        <strain evidence="2">Bruno</strain>
        <tissue evidence="2">Liver</tissue>
    </source>
</reference>
<gene>
    <name evidence="2" type="ORF">AB205_0142300</name>
</gene>
<dbReference type="AlphaFoldDB" id="A0A2G9SCQ3"/>
<proteinExistence type="predicted"/>
<protein>
    <submittedName>
        <fullName evidence="2">Uncharacterized protein</fullName>
    </submittedName>
</protein>
<feature type="region of interest" description="Disordered" evidence="1">
    <location>
        <begin position="22"/>
        <end position="62"/>
    </location>
</feature>
<name>A0A2G9SCQ3_AQUCT</name>
<dbReference type="EMBL" id="KV924994">
    <property type="protein sequence ID" value="PIO37855.1"/>
    <property type="molecule type" value="Genomic_DNA"/>
</dbReference>